<organism evidence="1 2">
    <name type="scientific">Orbilia brochopaga</name>
    <dbReference type="NCBI Taxonomy" id="3140254"/>
    <lineage>
        <taxon>Eukaryota</taxon>
        <taxon>Fungi</taxon>
        <taxon>Dikarya</taxon>
        <taxon>Ascomycota</taxon>
        <taxon>Pezizomycotina</taxon>
        <taxon>Orbiliomycetes</taxon>
        <taxon>Orbiliales</taxon>
        <taxon>Orbiliaceae</taxon>
        <taxon>Orbilia</taxon>
    </lineage>
</organism>
<evidence type="ECO:0000313" key="2">
    <source>
        <dbReference type="Proteomes" id="UP001375240"/>
    </source>
</evidence>
<dbReference type="EMBL" id="JAVHNQ010000001">
    <property type="protein sequence ID" value="KAK6358847.1"/>
    <property type="molecule type" value="Genomic_DNA"/>
</dbReference>
<dbReference type="AlphaFoldDB" id="A0AAV9VBP0"/>
<accession>A0AAV9VBP0</accession>
<comment type="caution">
    <text evidence="1">The sequence shown here is derived from an EMBL/GenBank/DDBJ whole genome shotgun (WGS) entry which is preliminary data.</text>
</comment>
<proteinExistence type="predicted"/>
<protein>
    <submittedName>
        <fullName evidence="1">Uncharacterized protein</fullName>
    </submittedName>
</protein>
<evidence type="ECO:0000313" key="1">
    <source>
        <dbReference type="EMBL" id="KAK6358847.1"/>
    </source>
</evidence>
<reference evidence="1 2" key="1">
    <citation type="submission" date="2019-10" db="EMBL/GenBank/DDBJ databases">
        <authorList>
            <person name="Palmer J.M."/>
        </authorList>
    </citation>
    <scope>NUCLEOTIDE SEQUENCE [LARGE SCALE GENOMIC DNA]</scope>
    <source>
        <strain evidence="1 2">TWF696</strain>
    </source>
</reference>
<gene>
    <name evidence="1" type="ORF">TWF696_000027</name>
</gene>
<dbReference type="Proteomes" id="UP001375240">
    <property type="component" value="Unassembled WGS sequence"/>
</dbReference>
<keyword evidence="2" id="KW-1185">Reference proteome</keyword>
<sequence length="148" mass="17046">MLERYRDTGWVVDGNYTRRVGPRVAAERTDCIWLDPPLLLYLPRLIYRTLLRVLRLAPQCAPGCDESLAMVLQPNDTSIIWWCIFHHGPSRANGRQLLLQDGGIERGGKVRRLGGWGSEYREWMTQLTRMVHQNREAALDGRALSTEE</sequence>
<name>A0AAV9VBP0_9PEZI</name>